<dbReference type="GO" id="GO:0006826">
    <property type="term" value="P:iron ion transport"/>
    <property type="evidence" value="ECO:0007669"/>
    <property type="project" value="UniProtKB-KW"/>
</dbReference>
<reference evidence="13" key="1">
    <citation type="journal article" date="2019" name="Int. J. Syst. Evol. Microbiol.">
        <title>The Global Catalogue of Microorganisms (GCM) 10K type strain sequencing project: providing services to taxonomists for standard genome sequencing and annotation.</title>
        <authorList>
            <consortium name="The Broad Institute Genomics Platform"/>
            <consortium name="The Broad Institute Genome Sequencing Center for Infectious Disease"/>
            <person name="Wu L."/>
            <person name="Ma J."/>
        </authorList>
    </citation>
    <scope>NUCLEOTIDE SEQUENCE [LARGE SCALE GENOMIC DNA]</scope>
    <source>
        <strain evidence="13">JCM 19134</strain>
    </source>
</reference>
<accession>A0AAV3TY59</accession>
<keyword evidence="8" id="KW-0798">TonB box</keyword>
<dbReference type="InterPro" id="IPR039426">
    <property type="entry name" value="TonB-dep_rcpt-like"/>
</dbReference>
<evidence type="ECO:0000256" key="8">
    <source>
        <dbReference type="ARBA" id="ARBA00023077"/>
    </source>
</evidence>
<comment type="subcellular location">
    <subcellularLocation>
        <location evidence="1">Cell outer membrane</location>
        <topology evidence="1">Multi-pass membrane protein</topology>
    </subcellularLocation>
</comment>
<dbReference type="PANTHER" id="PTHR32552">
    <property type="entry name" value="FERRICHROME IRON RECEPTOR-RELATED"/>
    <property type="match status" value="1"/>
</dbReference>
<keyword evidence="7" id="KW-0406">Ion transport</keyword>
<dbReference type="InterPro" id="IPR036942">
    <property type="entry name" value="Beta-barrel_TonB_sf"/>
</dbReference>
<evidence type="ECO:0000256" key="9">
    <source>
        <dbReference type="ARBA" id="ARBA00023136"/>
    </source>
</evidence>
<evidence type="ECO:0000256" key="7">
    <source>
        <dbReference type="ARBA" id="ARBA00023065"/>
    </source>
</evidence>
<evidence type="ECO:0000256" key="6">
    <source>
        <dbReference type="ARBA" id="ARBA00023004"/>
    </source>
</evidence>
<evidence type="ECO:0000256" key="3">
    <source>
        <dbReference type="ARBA" id="ARBA00022452"/>
    </source>
</evidence>
<dbReference type="PANTHER" id="PTHR32552:SF81">
    <property type="entry name" value="TONB-DEPENDENT OUTER MEMBRANE RECEPTOR"/>
    <property type="match status" value="1"/>
</dbReference>
<keyword evidence="2" id="KW-0813">Transport</keyword>
<dbReference type="EMBL" id="BAABLX010000004">
    <property type="protein sequence ID" value="GAA4932625.1"/>
    <property type="molecule type" value="Genomic_DNA"/>
</dbReference>
<dbReference type="Pfam" id="PF00593">
    <property type="entry name" value="TonB_dep_Rec_b-barrel"/>
    <property type="match status" value="1"/>
</dbReference>
<gene>
    <name evidence="12" type="ORF">GCM10025791_06530</name>
</gene>
<keyword evidence="5" id="KW-0812">Transmembrane</keyword>
<keyword evidence="10" id="KW-0998">Cell outer membrane</keyword>
<dbReference type="Gene3D" id="2.40.170.20">
    <property type="entry name" value="TonB-dependent receptor, beta-barrel domain"/>
    <property type="match status" value="1"/>
</dbReference>
<dbReference type="SUPFAM" id="SSF56935">
    <property type="entry name" value="Porins"/>
    <property type="match status" value="1"/>
</dbReference>
<evidence type="ECO:0000259" key="11">
    <source>
        <dbReference type="Pfam" id="PF00593"/>
    </source>
</evidence>
<dbReference type="AlphaFoldDB" id="A0AAV3TY59"/>
<evidence type="ECO:0000256" key="4">
    <source>
        <dbReference type="ARBA" id="ARBA00022496"/>
    </source>
</evidence>
<dbReference type="Proteomes" id="UP001409585">
    <property type="component" value="Unassembled WGS sequence"/>
</dbReference>
<feature type="domain" description="TonB-dependent receptor-like beta-barrel" evidence="11">
    <location>
        <begin position="40"/>
        <end position="213"/>
    </location>
</feature>
<name>A0AAV3TY59_9ALTE</name>
<evidence type="ECO:0000313" key="13">
    <source>
        <dbReference type="Proteomes" id="UP001409585"/>
    </source>
</evidence>
<evidence type="ECO:0000256" key="2">
    <source>
        <dbReference type="ARBA" id="ARBA00022448"/>
    </source>
</evidence>
<sequence length="214" mass="23429">MLAGLPFVFPSGLPAVQAAILSGNPVGLVGNLSTMNVAHRFDQTRESQAIFGEVVWTLTDSVRSTLGLRYTQDSIEVSNAPAIVSDANGMPQLSTLPLVVHADASAFLPVIEDDYSDVSGRVILDYTFGAGNMTYMSYSKGYRSGAINGTAYFSEDQLTFVEPENLDAYELWWKSRLLDEVLQINGALFYYDYTDQQTQEIVGITPFLRNAGES</sequence>
<comment type="caution">
    <text evidence="12">The sequence shown here is derived from an EMBL/GenBank/DDBJ whole genome shotgun (WGS) entry which is preliminary data.</text>
</comment>
<evidence type="ECO:0000256" key="5">
    <source>
        <dbReference type="ARBA" id="ARBA00022692"/>
    </source>
</evidence>
<keyword evidence="4" id="KW-0410">Iron transport</keyword>
<dbReference type="InterPro" id="IPR000531">
    <property type="entry name" value="Beta-barrel_TonB"/>
</dbReference>
<keyword evidence="6" id="KW-0408">Iron</keyword>
<protein>
    <recommendedName>
        <fullName evidence="11">TonB-dependent receptor-like beta-barrel domain-containing protein</fullName>
    </recommendedName>
</protein>
<evidence type="ECO:0000313" key="12">
    <source>
        <dbReference type="EMBL" id="GAA4932625.1"/>
    </source>
</evidence>
<keyword evidence="13" id="KW-1185">Reference proteome</keyword>
<evidence type="ECO:0000256" key="10">
    <source>
        <dbReference type="ARBA" id="ARBA00023237"/>
    </source>
</evidence>
<organism evidence="12 13">
    <name type="scientific">Halioxenophilus aromaticivorans</name>
    <dbReference type="NCBI Taxonomy" id="1306992"/>
    <lineage>
        <taxon>Bacteria</taxon>
        <taxon>Pseudomonadati</taxon>
        <taxon>Pseudomonadota</taxon>
        <taxon>Gammaproteobacteria</taxon>
        <taxon>Alteromonadales</taxon>
        <taxon>Alteromonadaceae</taxon>
        <taxon>Halioxenophilus</taxon>
    </lineage>
</organism>
<dbReference type="GO" id="GO:0009279">
    <property type="term" value="C:cell outer membrane"/>
    <property type="evidence" value="ECO:0007669"/>
    <property type="project" value="UniProtKB-SubCell"/>
</dbReference>
<keyword evidence="9" id="KW-0472">Membrane</keyword>
<evidence type="ECO:0000256" key="1">
    <source>
        <dbReference type="ARBA" id="ARBA00004571"/>
    </source>
</evidence>
<proteinExistence type="predicted"/>
<keyword evidence="3" id="KW-1134">Transmembrane beta strand</keyword>